<dbReference type="InterPro" id="IPR003877">
    <property type="entry name" value="SPRY_dom"/>
</dbReference>
<dbReference type="InterPro" id="IPR003879">
    <property type="entry name" value="Butyrophylin_SPRY"/>
</dbReference>
<dbReference type="Ensembl" id="ENSEBUT00000020128.1">
    <property type="protein sequence ID" value="ENSEBUP00000019551.1"/>
    <property type="gene ID" value="ENSEBUG00000012144.1"/>
</dbReference>
<dbReference type="Proteomes" id="UP000694388">
    <property type="component" value="Unplaced"/>
</dbReference>
<dbReference type="SUPFAM" id="SSF49899">
    <property type="entry name" value="Concanavalin A-like lectins/glucanases"/>
    <property type="match status" value="1"/>
</dbReference>
<dbReference type="OMA" id="ECINRED"/>
<dbReference type="Gene3D" id="2.60.120.920">
    <property type="match status" value="1"/>
</dbReference>
<evidence type="ECO:0000313" key="3">
    <source>
        <dbReference type="Proteomes" id="UP000694388"/>
    </source>
</evidence>
<dbReference type="AlphaFoldDB" id="A0A8C4QRM5"/>
<dbReference type="Pfam" id="PF13765">
    <property type="entry name" value="PRY"/>
    <property type="match status" value="1"/>
</dbReference>
<dbReference type="InterPro" id="IPR050143">
    <property type="entry name" value="TRIM/RBCC"/>
</dbReference>
<proteinExistence type="predicted"/>
<dbReference type="GeneTree" id="ENSGT01030000234583"/>
<keyword evidence="3" id="KW-1185">Reference proteome</keyword>
<evidence type="ECO:0000313" key="2">
    <source>
        <dbReference type="Ensembl" id="ENSEBUP00000019551.1"/>
    </source>
</evidence>
<protein>
    <recommendedName>
        <fullName evidence="1">B30.2/SPRY domain-containing protein</fullName>
    </recommendedName>
</protein>
<sequence length="201" mass="22024">MRSSNFCNVTLDPRTAHPCLEISADLQSVSWSRSAHGPSESAERYDTRYNVLGQQLFSAGTHYWEVAVGSKSYWVVGLATRSAPRKGGLDPEATDLGMNKESWALFHCGDIYTASHDRQSVPVTIQAPLRKLGILLDYFAGRIQFYDADRRAILHTFCGTFSQALSPALNPCCFHICVLSATCQGPHFRPPGAASGSRAVQ</sequence>
<dbReference type="PRINTS" id="PR01407">
    <property type="entry name" value="BUTYPHLNCDUF"/>
</dbReference>
<dbReference type="InterPro" id="IPR001870">
    <property type="entry name" value="B30.2/SPRY"/>
</dbReference>
<feature type="domain" description="B30.2/SPRY" evidence="1">
    <location>
        <begin position="1"/>
        <end position="188"/>
    </location>
</feature>
<reference evidence="2" key="2">
    <citation type="submission" date="2025-09" db="UniProtKB">
        <authorList>
            <consortium name="Ensembl"/>
        </authorList>
    </citation>
    <scope>IDENTIFICATION</scope>
</reference>
<evidence type="ECO:0000259" key="1">
    <source>
        <dbReference type="PROSITE" id="PS50188"/>
    </source>
</evidence>
<dbReference type="PANTHER" id="PTHR24103">
    <property type="entry name" value="E3 UBIQUITIN-PROTEIN LIGASE TRIM"/>
    <property type="match status" value="1"/>
</dbReference>
<dbReference type="InterPro" id="IPR043136">
    <property type="entry name" value="B30.2/SPRY_sf"/>
</dbReference>
<accession>A0A8C4QRM5</accession>
<dbReference type="SMART" id="SM00449">
    <property type="entry name" value="SPRY"/>
    <property type="match status" value="1"/>
</dbReference>
<dbReference type="InterPro" id="IPR006574">
    <property type="entry name" value="PRY"/>
</dbReference>
<name>A0A8C4QRM5_EPTBU</name>
<dbReference type="Pfam" id="PF00622">
    <property type="entry name" value="SPRY"/>
    <property type="match status" value="1"/>
</dbReference>
<dbReference type="PROSITE" id="PS50188">
    <property type="entry name" value="B302_SPRY"/>
    <property type="match status" value="1"/>
</dbReference>
<reference evidence="2" key="1">
    <citation type="submission" date="2025-08" db="UniProtKB">
        <authorList>
            <consortium name="Ensembl"/>
        </authorList>
    </citation>
    <scope>IDENTIFICATION</scope>
</reference>
<dbReference type="SMART" id="SM00589">
    <property type="entry name" value="PRY"/>
    <property type="match status" value="1"/>
</dbReference>
<dbReference type="InterPro" id="IPR013320">
    <property type="entry name" value="ConA-like_dom_sf"/>
</dbReference>
<organism evidence="2 3">
    <name type="scientific">Eptatretus burgeri</name>
    <name type="common">Inshore hagfish</name>
    <dbReference type="NCBI Taxonomy" id="7764"/>
    <lineage>
        <taxon>Eukaryota</taxon>
        <taxon>Metazoa</taxon>
        <taxon>Chordata</taxon>
        <taxon>Craniata</taxon>
        <taxon>Vertebrata</taxon>
        <taxon>Cyclostomata</taxon>
        <taxon>Myxini</taxon>
        <taxon>Myxiniformes</taxon>
        <taxon>Myxinidae</taxon>
        <taxon>Eptatretinae</taxon>
        <taxon>Eptatretus</taxon>
    </lineage>
</organism>